<keyword evidence="3" id="KW-0175">Coiled coil</keyword>
<comment type="subcellular location">
    <subcellularLocation>
        <location evidence="1">Cytoplasm</location>
    </subcellularLocation>
</comment>
<dbReference type="PANTHER" id="PTHR46930:SF1">
    <property type="entry name" value="CDK5 REGULATORY SUBUNIT-ASSOCIATED PROTEIN 2"/>
    <property type="match status" value="1"/>
</dbReference>
<dbReference type="GO" id="GO:0097431">
    <property type="term" value="C:mitotic spindle pole"/>
    <property type="evidence" value="ECO:0007669"/>
    <property type="project" value="TreeGrafter"/>
</dbReference>
<protein>
    <recommendedName>
        <fullName evidence="4">Centrosomin N-terminal motif 1 domain-containing protein</fullName>
    </recommendedName>
</protein>
<evidence type="ECO:0000313" key="6">
    <source>
        <dbReference type="Proteomes" id="UP000265000"/>
    </source>
</evidence>
<dbReference type="STRING" id="8078.ENSFHEP00000008066"/>
<dbReference type="GO" id="GO:0005737">
    <property type="term" value="C:cytoplasm"/>
    <property type="evidence" value="ECO:0007669"/>
    <property type="project" value="UniProtKB-SubCell"/>
</dbReference>
<dbReference type="AlphaFoldDB" id="A0A3Q2P6U2"/>
<reference evidence="5" key="2">
    <citation type="submission" date="2025-09" db="UniProtKB">
        <authorList>
            <consortium name="Ensembl"/>
        </authorList>
    </citation>
    <scope>IDENTIFICATION</scope>
</reference>
<dbReference type="Proteomes" id="UP000265000">
    <property type="component" value="Unplaced"/>
</dbReference>
<dbReference type="GO" id="GO:0007099">
    <property type="term" value="P:centriole replication"/>
    <property type="evidence" value="ECO:0007669"/>
    <property type="project" value="TreeGrafter"/>
</dbReference>
<evidence type="ECO:0000313" key="5">
    <source>
        <dbReference type="Ensembl" id="ENSFHEP00000008066.1"/>
    </source>
</evidence>
<dbReference type="GeneTree" id="ENSGT00950000183190"/>
<dbReference type="InterPro" id="IPR012943">
    <property type="entry name" value="Cnn_1N"/>
</dbReference>
<dbReference type="PANTHER" id="PTHR46930">
    <property type="entry name" value="CDK5 REGULATORY SUBUNIT-ASSOCIATED PROTEIN 2"/>
    <property type="match status" value="1"/>
</dbReference>
<accession>A0A3Q2P6U2</accession>
<evidence type="ECO:0000259" key="4">
    <source>
        <dbReference type="Pfam" id="PF07989"/>
    </source>
</evidence>
<feature type="coiled-coil region" evidence="3">
    <location>
        <begin position="64"/>
        <end position="220"/>
    </location>
</feature>
<keyword evidence="2" id="KW-0963">Cytoplasm</keyword>
<dbReference type="GO" id="GO:0007059">
    <property type="term" value="P:chromosome segregation"/>
    <property type="evidence" value="ECO:0007669"/>
    <property type="project" value="TreeGrafter"/>
</dbReference>
<name>A0A3Q2P6U2_FUNHE</name>
<keyword evidence="6" id="KW-1185">Reference proteome</keyword>
<dbReference type="GO" id="GO:0090266">
    <property type="term" value="P:regulation of mitotic cell cycle spindle assembly checkpoint"/>
    <property type="evidence" value="ECO:0007669"/>
    <property type="project" value="TreeGrafter"/>
</dbReference>
<dbReference type="Ensembl" id="ENSFHET00000002759.1">
    <property type="protein sequence ID" value="ENSFHEP00000008066.1"/>
    <property type="gene ID" value="ENSFHEG00000009244.1"/>
</dbReference>
<dbReference type="InterPro" id="IPR042791">
    <property type="entry name" value="CDK5RAP2"/>
</dbReference>
<proteinExistence type="predicted"/>
<dbReference type="GO" id="GO:0043015">
    <property type="term" value="F:gamma-tubulin binding"/>
    <property type="evidence" value="ECO:0007669"/>
    <property type="project" value="TreeGrafter"/>
</dbReference>
<evidence type="ECO:0000256" key="2">
    <source>
        <dbReference type="ARBA" id="ARBA00022490"/>
    </source>
</evidence>
<reference evidence="5" key="1">
    <citation type="submission" date="2025-08" db="UniProtKB">
        <authorList>
            <consortium name="Ensembl"/>
        </authorList>
    </citation>
    <scope>IDENTIFICATION</scope>
</reference>
<dbReference type="Pfam" id="PF07989">
    <property type="entry name" value="Cnn_1N"/>
    <property type="match status" value="1"/>
</dbReference>
<dbReference type="GO" id="GO:0001578">
    <property type="term" value="P:microtubule bundle formation"/>
    <property type="evidence" value="ECO:0007669"/>
    <property type="project" value="TreeGrafter"/>
</dbReference>
<evidence type="ECO:0000256" key="3">
    <source>
        <dbReference type="SAM" id="Coils"/>
    </source>
</evidence>
<organism evidence="5 6">
    <name type="scientific">Fundulus heteroclitus</name>
    <name type="common">Killifish</name>
    <name type="synonym">Mummichog</name>
    <dbReference type="NCBI Taxonomy" id="8078"/>
    <lineage>
        <taxon>Eukaryota</taxon>
        <taxon>Metazoa</taxon>
        <taxon>Chordata</taxon>
        <taxon>Craniata</taxon>
        <taxon>Vertebrata</taxon>
        <taxon>Euteleostomi</taxon>
        <taxon>Actinopterygii</taxon>
        <taxon>Neopterygii</taxon>
        <taxon>Teleostei</taxon>
        <taxon>Neoteleostei</taxon>
        <taxon>Acanthomorphata</taxon>
        <taxon>Ovalentaria</taxon>
        <taxon>Atherinomorphae</taxon>
        <taxon>Cyprinodontiformes</taxon>
        <taxon>Fundulidae</taxon>
        <taxon>Fundulus</taxon>
    </lineage>
</organism>
<sequence>MGTAEPPAVPVIMTNSDFRGYRTISQHLNDLKKENFSLKLRIYFLEEKIQQKFEESSDDVHRRNIELKVEVESLKKDLQEKQDLLDQALCTAEILSNQNEAELQRHLAGRQEEISRMQETLEAKVQLLQKEAEVARDEAQRMASLADSEAQRRLALEREMVERMEENGELGGLHGQTSATDRERLVQDLMQQKHSLALQVEELQVKVHDLSSSLRSGEREAEVFLPWSVPDC</sequence>
<dbReference type="GO" id="GO:0046600">
    <property type="term" value="P:negative regulation of centriole replication"/>
    <property type="evidence" value="ECO:0007669"/>
    <property type="project" value="TreeGrafter"/>
</dbReference>
<dbReference type="GO" id="GO:0000242">
    <property type="term" value="C:pericentriolar material"/>
    <property type="evidence" value="ECO:0007669"/>
    <property type="project" value="TreeGrafter"/>
</dbReference>
<dbReference type="GO" id="GO:0008017">
    <property type="term" value="F:microtubule binding"/>
    <property type="evidence" value="ECO:0007669"/>
    <property type="project" value="TreeGrafter"/>
</dbReference>
<feature type="domain" description="Centrosomin N-terminal motif 1" evidence="4">
    <location>
        <begin position="24"/>
        <end position="88"/>
    </location>
</feature>
<evidence type="ECO:0000256" key="1">
    <source>
        <dbReference type="ARBA" id="ARBA00004496"/>
    </source>
</evidence>
<dbReference type="GO" id="GO:0000132">
    <property type="term" value="P:establishment of mitotic spindle orientation"/>
    <property type="evidence" value="ECO:0007669"/>
    <property type="project" value="TreeGrafter"/>
</dbReference>
<dbReference type="GO" id="GO:0035371">
    <property type="term" value="C:microtubule plus-end"/>
    <property type="evidence" value="ECO:0007669"/>
    <property type="project" value="TreeGrafter"/>
</dbReference>